<evidence type="ECO:0000313" key="2">
    <source>
        <dbReference type="EMBL" id="GFH22393.1"/>
    </source>
</evidence>
<keyword evidence="1" id="KW-0175">Coiled coil</keyword>
<feature type="non-terminal residue" evidence="2">
    <location>
        <position position="1"/>
    </location>
</feature>
<dbReference type="Proteomes" id="UP000485058">
    <property type="component" value="Unassembled WGS sequence"/>
</dbReference>
<organism evidence="2 3">
    <name type="scientific">Haematococcus lacustris</name>
    <name type="common">Green alga</name>
    <name type="synonym">Haematococcus pluvialis</name>
    <dbReference type="NCBI Taxonomy" id="44745"/>
    <lineage>
        <taxon>Eukaryota</taxon>
        <taxon>Viridiplantae</taxon>
        <taxon>Chlorophyta</taxon>
        <taxon>core chlorophytes</taxon>
        <taxon>Chlorophyceae</taxon>
        <taxon>CS clade</taxon>
        <taxon>Chlamydomonadales</taxon>
        <taxon>Haematococcaceae</taxon>
        <taxon>Haematococcus</taxon>
    </lineage>
</organism>
<reference evidence="2 3" key="1">
    <citation type="submission" date="2020-02" db="EMBL/GenBank/DDBJ databases">
        <title>Draft genome sequence of Haematococcus lacustris strain NIES-144.</title>
        <authorList>
            <person name="Morimoto D."/>
            <person name="Nakagawa S."/>
            <person name="Yoshida T."/>
            <person name="Sawayama S."/>
        </authorList>
    </citation>
    <scope>NUCLEOTIDE SEQUENCE [LARGE SCALE GENOMIC DNA]</scope>
    <source>
        <strain evidence="2 3">NIES-144</strain>
    </source>
</reference>
<keyword evidence="3" id="KW-1185">Reference proteome</keyword>
<dbReference type="AlphaFoldDB" id="A0A699ZIJ5"/>
<comment type="caution">
    <text evidence="2">The sequence shown here is derived from an EMBL/GenBank/DDBJ whole genome shotgun (WGS) entry which is preliminary data.</text>
</comment>
<protein>
    <submittedName>
        <fullName evidence="2">Uncharacterized protein</fullName>
    </submittedName>
</protein>
<evidence type="ECO:0000313" key="3">
    <source>
        <dbReference type="Proteomes" id="UP000485058"/>
    </source>
</evidence>
<gene>
    <name evidence="2" type="ORF">HaLaN_19853</name>
</gene>
<dbReference type="EMBL" id="BLLF01002031">
    <property type="protein sequence ID" value="GFH22393.1"/>
    <property type="molecule type" value="Genomic_DNA"/>
</dbReference>
<sequence length="227" mass="25076">PTQLPLPDFSAQQRSARVNEAEQAVVEAQRRLEASRQAARRPLAIVQALETIDQVTTAHQELSARLAKAAAGLQAVRQQGRQVQAQRQRVLEQMEQLPSPALPPHRDLTGTVRYAELEQQLQQSHARLAECRQAEQELAPEMLTLQQQVAAEAHRRHRALESVRSDALGVQAEQLVSEAERSLQHLQQLVASNQDGSTQPALRAAVVLRQAGLQAAQALVQLQDAEH</sequence>
<evidence type="ECO:0000256" key="1">
    <source>
        <dbReference type="SAM" id="Coils"/>
    </source>
</evidence>
<name>A0A699ZIJ5_HAELA</name>
<feature type="coiled-coil region" evidence="1">
    <location>
        <begin position="11"/>
        <end position="38"/>
    </location>
</feature>
<feature type="non-terminal residue" evidence="2">
    <location>
        <position position="227"/>
    </location>
</feature>
<proteinExistence type="predicted"/>
<accession>A0A699ZIJ5</accession>